<keyword evidence="1" id="KW-0732">Signal</keyword>
<dbReference type="CDD" id="cd03398">
    <property type="entry name" value="PAP2_haloperoxidase"/>
    <property type="match status" value="1"/>
</dbReference>
<dbReference type="EMBL" id="JADQDP010000005">
    <property type="protein sequence ID" value="MBF9143970.1"/>
    <property type="molecule type" value="Genomic_DNA"/>
</dbReference>
<comment type="caution">
    <text evidence="2">The sequence shown here is derived from an EMBL/GenBank/DDBJ whole genome shotgun (WGS) entry which is preliminary data.</text>
</comment>
<sequence>MKDALQTLRSYPIGHVLRRLPLALLPALAACSSSDTTEPADPSPATATYRAGVAVSWLNLEMKLARTTPVNTTNALGRPFAYAGVAGYEAVMPGMAGYRSLAGQLNGLSALPSPDKTKQYSWPLSANAALAAISRAMFATTSAANLATVDSLENANRTALQAGLDADAVARSIDFGKKVAGAVFDWSKSDGYDNPATYTAPTGTGAWVPTPPAFGAPAFPFWGSNRPLVAGSGANADPGPPVAFSQADGSPFDLMAKEVMNQATSRTTDQTAIALFWNDAPNGRSFTPHGHWISILAQVLTRENSTLDKAALAFAKLGIAMNDATISCFKTKYTYNLMRPVSYIRQLPGQASWSPLITTPGHPEYSAGHATVSSAAAEALTEVFGSPYAFTDQNQAQFGLGTRSYASFEDAAAEAGLSRLYGGIHYRPSIEKGLVQGKRVAQNINAKLGFK</sequence>
<dbReference type="PANTHER" id="PTHR34599:SF2">
    <property type="entry name" value="TRAF-TYPE DOMAIN-CONTAINING PROTEIN"/>
    <property type="match status" value="1"/>
</dbReference>
<dbReference type="PANTHER" id="PTHR34599">
    <property type="entry name" value="PEROXIDASE-RELATED"/>
    <property type="match status" value="1"/>
</dbReference>
<dbReference type="Gene3D" id="1.10.606.20">
    <property type="match status" value="1"/>
</dbReference>
<dbReference type="RefSeq" id="WP_196288324.1">
    <property type="nucleotide sequence ID" value="NZ_JADQDP010000005.1"/>
</dbReference>
<feature type="chain" id="PRO_5037618970" evidence="1">
    <location>
        <begin position="30"/>
        <end position="451"/>
    </location>
</feature>
<gene>
    <name evidence="2" type="ORF">I2I01_20150</name>
</gene>
<name>A0A931FMH5_9BACT</name>
<evidence type="ECO:0000313" key="2">
    <source>
        <dbReference type="EMBL" id="MBF9143970.1"/>
    </source>
</evidence>
<dbReference type="SUPFAM" id="SSF48317">
    <property type="entry name" value="Acid phosphatase/Vanadium-dependent haloperoxidase"/>
    <property type="match status" value="1"/>
</dbReference>
<dbReference type="InterPro" id="IPR052559">
    <property type="entry name" value="V-haloperoxidase"/>
</dbReference>
<protein>
    <submittedName>
        <fullName evidence="2">Vanadium-dependent haloperoxidase</fullName>
    </submittedName>
</protein>
<accession>A0A931FMH5</accession>
<dbReference type="AlphaFoldDB" id="A0A931FMH5"/>
<keyword evidence="3" id="KW-1185">Reference proteome</keyword>
<dbReference type="Proteomes" id="UP000645610">
    <property type="component" value="Unassembled WGS sequence"/>
</dbReference>
<evidence type="ECO:0000256" key="1">
    <source>
        <dbReference type="SAM" id="SignalP"/>
    </source>
</evidence>
<dbReference type="PROSITE" id="PS51257">
    <property type="entry name" value="PROKAR_LIPOPROTEIN"/>
    <property type="match status" value="1"/>
</dbReference>
<reference evidence="2 3" key="1">
    <citation type="submission" date="2020-11" db="EMBL/GenBank/DDBJ databases">
        <authorList>
            <person name="Kim M.K."/>
        </authorList>
    </citation>
    <scope>NUCLEOTIDE SEQUENCE [LARGE SCALE GENOMIC DNA]</scope>
    <source>
        <strain evidence="2 3">BT439</strain>
    </source>
</reference>
<evidence type="ECO:0000313" key="3">
    <source>
        <dbReference type="Proteomes" id="UP000645610"/>
    </source>
</evidence>
<feature type="signal peptide" evidence="1">
    <location>
        <begin position="1"/>
        <end position="29"/>
    </location>
</feature>
<proteinExistence type="predicted"/>
<dbReference type="InterPro" id="IPR036938">
    <property type="entry name" value="PAP2/HPO_sf"/>
</dbReference>
<organism evidence="2 3">
    <name type="scientific">Hymenobacter properus</name>
    <dbReference type="NCBI Taxonomy" id="2791026"/>
    <lineage>
        <taxon>Bacteria</taxon>
        <taxon>Pseudomonadati</taxon>
        <taxon>Bacteroidota</taxon>
        <taxon>Cytophagia</taxon>
        <taxon>Cytophagales</taxon>
        <taxon>Hymenobacteraceae</taxon>
        <taxon>Hymenobacter</taxon>
    </lineage>
</organism>